<evidence type="ECO:0000313" key="1">
    <source>
        <dbReference type="EMBL" id="GJQ10930.1"/>
    </source>
</evidence>
<reference evidence="1" key="1">
    <citation type="journal article" date="2022" name="Proc. Natl. Acad. Sci. U.S.A.">
        <title>Life cycle and functional genomics of the unicellular red alga Galdieria for elucidating algal and plant evolution and industrial use.</title>
        <authorList>
            <person name="Hirooka S."/>
            <person name="Itabashi T."/>
            <person name="Ichinose T.M."/>
            <person name="Onuma R."/>
            <person name="Fujiwara T."/>
            <person name="Yamashita S."/>
            <person name="Jong L.W."/>
            <person name="Tomita R."/>
            <person name="Iwane A.H."/>
            <person name="Miyagishima S.Y."/>
        </authorList>
    </citation>
    <scope>NUCLEOTIDE SEQUENCE</scope>
    <source>
        <strain evidence="1">NBRC 102759</strain>
    </source>
</reference>
<protein>
    <submittedName>
        <fullName evidence="1">Uncharacterized protein</fullName>
    </submittedName>
</protein>
<sequence>MTLCSKQQVWKEVEKPMEVERRTVSLKALYIVYDADGTVAGELLYLLRKWFGKGHCAACDITHGPRKVKPEWTILQRTGWLGVPLFNIHRDEMEPKLRSTVSCALPCVAALVDNGDYLLLLQPNDLESCEGQVSRLQEKIVEALKDFGFQVNESCTTVEKSDLSDTCSTMLERPKDEDDAVVPL</sequence>
<gene>
    <name evidence="1" type="ORF">GpartN1_g2721.t1</name>
</gene>
<reference evidence="1" key="2">
    <citation type="submission" date="2022-01" db="EMBL/GenBank/DDBJ databases">
        <authorList>
            <person name="Hirooka S."/>
            <person name="Miyagishima S.Y."/>
        </authorList>
    </citation>
    <scope>NUCLEOTIDE SEQUENCE</scope>
    <source>
        <strain evidence="1">NBRC 102759</strain>
    </source>
</reference>
<organism evidence="1 2">
    <name type="scientific">Galdieria partita</name>
    <dbReference type="NCBI Taxonomy" id="83374"/>
    <lineage>
        <taxon>Eukaryota</taxon>
        <taxon>Rhodophyta</taxon>
        <taxon>Bangiophyceae</taxon>
        <taxon>Galdieriales</taxon>
        <taxon>Galdieriaceae</taxon>
        <taxon>Galdieria</taxon>
    </lineage>
</organism>
<comment type="caution">
    <text evidence="1">The sequence shown here is derived from an EMBL/GenBank/DDBJ whole genome shotgun (WGS) entry which is preliminary data.</text>
</comment>
<name>A0A9C7UPW0_9RHOD</name>
<evidence type="ECO:0000313" key="2">
    <source>
        <dbReference type="Proteomes" id="UP001061958"/>
    </source>
</evidence>
<proteinExistence type="predicted"/>
<accession>A0A9C7UPW0</accession>
<keyword evidence="2" id="KW-1185">Reference proteome</keyword>
<dbReference type="AlphaFoldDB" id="A0A9C7UPW0"/>
<dbReference type="Proteomes" id="UP001061958">
    <property type="component" value="Unassembled WGS sequence"/>
</dbReference>
<dbReference type="OrthoDB" id="4269at2759"/>
<dbReference type="EMBL" id="BQMJ01000019">
    <property type="protein sequence ID" value="GJQ10930.1"/>
    <property type="molecule type" value="Genomic_DNA"/>
</dbReference>